<dbReference type="Proteomes" id="UP001519272">
    <property type="component" value="Unassembled WGS sequence"/>
</dbReference>
<comment type="similarity">
    <text evidence="1">Belongs to the bacterial solute-binding protein 8 family.</text>
</comment>
<proteinExistence type="inferred from homology"/>
<protein>
    <submittedName>
        <fullName evidence="4">Iron complex transport system substrate-binding protein</fullName>
    </submittedName>
</protein>
<reference evidence="4 5" key="1">
    <citation type="submission" date="2021-03" db="EMBL/GenBank/DDBJ databases">
        <title>Genomic Encyclopedia of Type Strains, Phase IV (KMG-IV): sequencing the most valuable type-strain genomes for metagenomic binning, comparative biology and taxonomic classification.</title>
        <authorList>
            <person name="Goeker M."/>
        </authorList>
    </citation>
    <scope>NUCLEOTIDE SEQUENCE [LARGE SCALE GENOMIC DNA]</scope>
    <source>
        <strain evidence="4 5">DSM 14349</strain>
    </source>
</reference>
<accession>A0ABS4FRS3</accession>
<evidence type="ECO:0000259" key="3">
    <source>
        <dbReference type="PROSITE" id="PS50983"/>
    </source>
</evidence>
<gene>
    <name evidence="4" type="ORF">J2Z32_001904</name>
</gene>
<dbReference type="Gene3D" id="3.40.50.1980">
    <property type="entry name" value="Nitrogenase molybdenum iron protein domain"/>
    <property type="match status" value="2"/>
</dbReference>
<evidence type="ECO:0000313" key="5">
    <source>
        <dbReference type="Proteomes" id="UP001519272"/>
    </source>
</evidence>
<evidence type="ECO:0000256" key="2">
    <source>
        <dbReference type="SAM" id="SignalP"/>
    </source>
</evidence>
<dbReference type="PANTHER" id="PTHR30535:SF7">
    <property type="entry name" value="IRON(III) DICITRATE-BINDING PROTEIN"/>
    <property type="match status" value="1"/>
</dbReference>
<dbReference type="InterPro" id="IPR050902">
    <property type="entry name" value="ABC_Transporter_SBP"/>
</dbReference>
<feature type="domain" description="Fe/B12 periplasmic-binding" evidence="3">
    <location>
        <begin position="82"/>
        <end position="353"/>
    </location>
</feature>
<keyword evidence="5" id="KW-1185">Reference proteome</keyword>
<organism evidence="4 5">
    <name type="scientific">Paenibacillus turicensis</name>
    <dbReference type="NCBI Taxonomy" id="160487"/>
    <lineage>
        <taxon>Bacteria</taxon>
        <taxon>Bacillati</taxon>
        <taxon>Bacillota</taxon>
        <taxon>Bacilli</taxon>
        <taxon>Bacillales</taxon>
        <taxon>Paenibacillaceae</taxon>
        <taxon>Paenibacillus</taxon>
    </lineage>
</organism>
<dbReference type="EMBL" id="JAGGKG010000007">
    <property type="protein sequence ID" value="MBP1905276.1"/>
    <property type="molecule type" value="Genomic_DNA"/>
</dbReference>
<dbReference type="InterPro" id="IPR002491">
    <property type="entry name" value="ABC_transptr_periplasmic_BD"/>
</dbReference>
<dbReference type="RefSeq" id="WP_210088904.1">
    <property type="nucleotide sequence ID" value="NZ_JAGGKG010000007.1"/>
</dbReference>
<dbReference type="Pfam" id="PF01497">
    <property type="entry name" value="Peripla_BP_2"/>
    <property type="match status" value="1"/>
</dbReference>
<comment type="caution">
    <text evidence="4">The sequence shown here is derived from an EMBL/GenBank/DDBJ whole genome shotgun (WGS) entry which is preliminary data.</text>
</comment>
<name>A0ABS4FRS3_9BACL</name>
<dbReference type="SUPFAM" id="SSF53807">
    <property type="entry name" value="Helical backbone' metal receptor"/>
    <property type="match status" value="1"/>
</dbReference>
<keyword evidence="2" id="KW-0732">Signal</keyword>
<dbReference type="PROSITE" id="PS51257">
    <property type="entry name" value="PROKAR_LIPOPROTEIN"/>
    <property type="match status" value="1"/>
</dbReference>
<dbReference type="PROSITE" id="PS50983">
    <property type="entry name" value="FE_B12_PBP"/>
    <property type="match status" value="1"/>
</dbReference>
<dbReference type="PANTHER" id="PTHR30535">
    <property type="entry name" value="VITAMIN B12-BINDING PROTEIN"/>
    <property type="match status" value="1"/>
</dbReference>
<feature type="signal peptide" evidence="2">
    <location>
        <begin position="1"/>
        <end position="21"/>
    </location>
</feature>
<sequence>MKRNLVMVTATLLAIVLVLSACGSKNDAKTTDTTKVNSNVASNTQQESTQTSYPLTIQNYKKVEGGTTWEKKDQVFDKTPERVLTTTKPAAELLLHLGLADKIAAVGADFGEADQTVSAEYEKLKKLSTGYINKEVALGVNPDLIFGRGGLFDNADWGVGTVDSINDMGVKTYVLESSVTGSTYESVYKDIENVGKIFNVQEKAASYIKELQARQQGIESKLATITDSKTFVYLHMSDDKEVVVYPAGNESFLNDSMKMVKLTNAFDGQTADVGIETLIATDPDVLIIPNWTATGGATPDKIKEGLYNNPKLSSMKAIKNKQIYAVEYNYLFGYGYNTIDGMEILAKEMYPDLFK</sequence>
<evidence type="ECO:0000256" key="1">
    <source>
        <dbReference type="ARBA" id="ARBA00008814"/>
    </source>
</evidence>
<evidence type="ECO:0000313" key="4">
    <source>
        <dbReference type="EMBL" id="MBP1905276.1"/>
    </source>
</evidence>
<feature type="chain" id="PRO_5047526652" evidence="2">
    <location>
        <begin position="22"/>
        <end position="355"/>
    </location>
</feature>